<gene>
    <name evidence="1" type="ORF">Tchar_01725</name>
</gene>
<accession>A0A554XCF8</accession>
<evidence type="ECO:0000313" key="1">
    <source>
        <dbReference type="EMBL" id="TSE33469.1"/>
    </source>
</evidence>
<sequence length="327" mass="35655">MSTSTLALQPVIRSIHDRDIGAVCALFTRVFGQAMTPEVWRWKYHGSALLGSANVVAVDRGGDIVGHAGAQVFSGRAGAQPLRMIHVCDVMAATAVRGDWGRHNINRRLIEALAHDVVGLGPRAWPTFAYGFAGQRQIRLGQRLGFYAALYGCAQVSWCAPAQTIRRWRTAAGWWAQCVPWSRIARDAQLARRLADVRPIGIAPAPDKGPAYLLWRYAQHPRITYQLWILRRAPWVVGGWLVSTTGAQHPMVVDGAMAAGGPTLEQALTALSIASGMRTWDVWPRAFGAQSTLPAATEPMVAARVVPACTWADDAPPHFHPGDTDVY</sequence>
<proteinExistence type="predicted"/>
<reference evidence="1 2" key="1">
    <citation type="submission" date="2019-07" db="EMBL/GenBank/DDBJ databases">
        <title>Tepidimonas charontis SPSP-6 draft genome.</title>
        <authorList>
            <person name="Da Costa M.S."/>
            <person name="Froufe H.J.C."/>
            <person name="Egas C."/>
            <person name="Albuquerque L."/>
        </authorList>
    </citation>
    <scope>NUCLEOTIDE SEQUENCE [LARGE SCALE GENOMIC DNA]</scope>
    <source>
        <strain evidence="1 2">SPSP-6</strain>
    </source>
</reference>
<comment type="caution">
    <text evidence="1">The sequence shown here is derived from an EMBL/GenBank/DDBJ whole genome shotgun (WGS) entry which is preliminary data.</text>
</comment>
<organism evidence="1 2">
    <name type="scientific">Tepidimonas charontis</name>
    <dbReference type="NCBI Taxonomy" id="2267262"/>
    <lineage>
        <taxon>Bacteria</taxon>
        <taxon>Pseudomonadati</taxon>
        <taxon>Pseudomonadota</taxon>
        <taxon>Betaproteobacteria</taxon>
        <taxon>Burkholderiales</taxon>
        <taxon>Tepidimonas</taxon>
    </lineage>
</organism>
<dbReference type="OrthoDB" id="8542820at2"/>
<dbReference type="Pfam" id="PF13527">
    <property type="entry name" value="Acetyltransf_9"/>
    <property type="match status" value="1"/>
</dbReference>
<name>A0A554XCF8_9BURK</name>
<keyword evidence="2" id="KW-1185">Reference proteome</keyword>
<dbReference type="RefSeq" id="WP_161595490.1">
    <property type="nucleotide sequence ID" value="NZ_VJON01000027.1"/>
</dbReference>
<keyword evidence="1" id="KW-0808">Transferase</keyword>
<dbReference type="AlphaFoldDB" id="A0A554XCF8"/>
<protein>
    <submittedName>
        <fullName evidence="1">Acetyltransferase (GNAT) domain protein</fullName>
    </submittedName>
</protein>
<dbReference type="SUPFAM" id="SSF55729">
    <property type="entry name" value="Acyl-CoA N-acyltransferases (Nat)"/>
    <property type="match status" value="1"/>
</dbReference>
<evidence type="ECO:0000313" key="2">
    <source>
        <dbReference type="Proteomes" id="UP000318294"/>
    </source>
</evidence>
<dbReference type="Gene3D" id="3.40.630.30">
    <property type="match status" value="1"/>
</dbReference>
<dbReference type="GO" id="GO:0016740">
    <property type="term" value="F:transferase activity"/>
    <property type="evidence" value="ECO:0007669"/>
    <property type="project" value="UniProtKB-KW"/>
</dbReference>
<dbReference type="InterPro" id="IPR016181">
    <property type="entry name" value="Acyl_CoA_acyltransferase"/>
</dbReference>
<dbReference type="EMBL" id="VJON01000027">
    <property type="protein sequence ID" value="TSE33469.1"/>
    <property type="molecule type" value="Genomic_DNA"/>
</dbReference>
<dbReference type="Proteomes" id="UP000318294">
    <property type="component" value="Unassembled WGS sequence"/>
</dbReference>